<proteinExistence type="predicted"/>
<evidence type="ECO:0000313" key="3">
    <source>
        <dbReference type="EMBL" id="CUQ78659.1"/>
    </source>
</evidence>
<dbReference type="Pfam" id="PF04422">
    <property type="entry name" value="FrhB_FdhB_N"/>
    <property type="match status" value="1"/>
</dbReference>
<dbReference type="PANTHER" id="PTHR31332">
    <property type="entry name" value="7-HYDROXYMETHYL CHLOROPHYLL A REDUCTASE, CHLOROPLASTIC"/>
    <property type="match status" value="1"/>
</dbReference>
<evidence type="ECO:0000259" key="2">
    <source>
        <dbReference type="Pfam" id="PF04432"/>
    </source>
</evidence>
<accession>A0A174Z177</accession>
<dbReference type="InterPro" id="IPR007516">
    <property type="entry name" value="Co_F420_Hydgase/DH_bsu_N"/>
</dbReference>
<feature type="domain" description="Coenzyme F420 hydrogenase/dehydrogenase beta subunit C-terminal" evidence="2">
    <location>
        <begin position="90"/>
        <end position="248"/>
    </location>
</feature>
<dbReference type="EMBL" id="CZBU01000005">
    <property type="protein sequence ID" value="CUQ78659.1"/>
    <property type="molecule type" value="Genomic_DNA"/>
</dbReference>
<protein>
    <submittedName>
        <fullName evidence="3">Coenzyme F420-reducing hydrogenase subunit beta</fullName>
    </submittedName>
</protein>
<reference evidence="3 4" key="1">
    <citation type="submission" date="2015-09" db="EMBL/GenBank/DDBJ databases">
        <authorList>
            <consortium name="Pathogen Informatics"/>
        </authorList>
    </citation>
    <scope>NUCLEOTIDE SEQUENCE [LARGE SCALE GENOMIC DNA]</scope>
    <source>
        <strain evidence="3 4">2789STDY5834875</strain>
    </source>
</reference>
<dbReference type="InterPro" id="IPR007525">
    <property type="entry name" value="FrhB_FdhB_C"/>
</dbReference>
<evidence type="ECO:0000313" key="4">
    <source>
        <dbReference type="Proteomes" id="UP000095621"/>
    </source>
</evidence>
<dbReference type="InterPro" id="IPR045220">
    <property type="entry name" value="FRHB/FDHB/HCAR-like"/>
</dbReference>
<dbReference type="PANTHER" id="PTHR31332:SF0">
    <property type="entry name" value="7-HYDROXYMETHYL CHLOROPHYLL A REDUCTASE, CHLOROPLASTIC"/>
    <property type="match status" value="1"/>
</dbReference>
<gene>
    <name evidence="3" type="ORF">ERS852490_02308</name>
</gene>
<feature type="domain" description="Coenzyme F420 hydrogenase/dehydrogenase beta subunit N-terminal" evidence="1">
    <location>
        <begin position="6"/>
        <end position="73"/>
    </location>
</feature>
<dbReference type="GO" id="GO:0052592">
    <property type="term" value="F:oxidoreductase activity, acting on CH or CH2 groups, with an iron-sulfur protein as acceptor"/>
    <property type="evidence" value="ECO:0007669"/>
    <property type="project" value="TreeGrafter"/>
</dbReference>
<evidence type="ECO:0000259" key="1">
    <source>
        <dbReference type="Pfam" id="PF04422"/>
    </source>
</evidence>
<name>A0A174Z177_9FIRM</name>
<dbReference type="Pfam" id="PF04432">
    <property type="entry name" value="FrhB_FdhB_C"/>
    <property type="match status" value="1"/>
</dbReference>
<dbReference type="Proteomes" id="UP000095621">
    <property type="component" value="Unassembled WGS sequence"/>
</dbReference>
<sequence length="405" mass="47682">MAKHYIGACKDVEVRNNSSSGGIFTVLSNYVFDNDGIVFAATYDQYDYSIKHIMITNADELWKVRKSKYVWSNFKGIEIEMREQIAMNRLVMFVGTPCQAAYIRNKYGFYKKLFVVDLFCHGTAEPFYFRDYLELIDGKVRKIDFRGQSKHERSNYQFVITSDNGILEESFEENIFTKAYAESLIMKKSCFSCKLSENIHVSDITLGDFEWPDRAQERNVRVLHPSIISVNTEYGTKIFDNIKNNLYISDIVTEDEVAFYYRSHSEKGAWGYNIAEKEKFEEDYKKWGFKEAVYRNLFQHEINYLEKIYKYMQSFGIKNYYLYGNGCMANRLHKLITELYPDCIFLGNIVTNKKLDEKSRVIAIDEYDFEKKAVIVVAVSKKYVKDICEELIRCGVKWYIYDENL</sequence>
<organism evidence="3 4">
    <name type="scientific">Lachnospira eligens</name>
    <dbReference type="NCBI Taxonomy" id="39485"/>
    <lineage>
        <taxon>Bacteria</taxon>
        <taxon>Bacillati</taxon>
        <taxon>Bacillota</taxon>
        <taxon>Clostridia</taxon>
        <taxon>Lachnospirales</taxon>
        <taxon>Lachnospiraceae</taxon>
        <taxon>Lachnospira</taxon>
    </lineage>
</organism>
<dbReference type="AlphaFoldDB" id="A0A174Z177"/>